<dbReference type="SUPFAM" id="SSF55729">
    <property type="entry name" value="Acyl-CoA N-acyltransferases (Nat)"/>
    <property type="match status" value="1"/>
</dbReference>
<dbReference type="GO" id="GO:0016740">
    <property type="term" value="F:transferase activity"/>
    <property type="evidence" value="ECO:0007669"/>
    <property type="project" value="UniProtKB-KW"/>
</dbReference>
<evidence type="ECO:0000313" key="2">
    <source>
        <dbReference type="EMBL" id="ECJ4378826.1"/>
    </source>
</evidence>
<dbReference type="Gene3D" id="3.40.630.30">
    <property type="match status" value="1"/>
</dbReference>
<dbReference type="EMBL" id="AAIYJF010000013">
    <property type="protein sequence ID" value="ECJ4378826.1"/>
    <property type="molecule type" value="Genomic_DNA"/>
</dbReference>
<dbReference type="RefSeq" id="WP_088759988.1">
    <property type="nucleotide sequence ID" value="NZ_CP117188.1"/>
</dbReference>
<name>A0A3V0PKM3_SALDZ</name>
<dbReference type="AlphaFoldDB" id="A0A3V0PKM3"/>
<proteinExistence type="predicted"/>
<keyword evidence="2" id="KW-0808">Transferase</keyword>
<gene>
    <name evidence="2" type="ORF">DLB95_16645</name>
</gene>
<evidence type="ECO:0000259" key="1">
    <source>
        <dbReference type="Pfam" id="PF13480"/>
    </source>
</evidence>
<dbReference type="InterPro" id="IPR016181">
    <property type="entry name" value="Acyl_CoA_acyltransferase"/>
</dbReference>
<sequence length="344" mass="38505">MSIRICTYTSIEEVGVSRWDELIASCGAPLFYRTAFLRAFEQFPLHGVKAYFYIIGEDENGLLLFATPVYLLEGVDPMRVIHDHFPAWDGASILVNHVWHCYDTWIPARNLDNNVVGVVLQSMKTLAEECGVTLWGFTNVDGTGALSQVLNAAGMAGIQVDERFCVDLTPISDLDCYLALLEGKVRQNLRRYMHIAQRANLTGKIIDVQRADLEGFVTLARTGAAKYGNADYYQPGIFERFLRALGDQVQVFEQRLNGKLIGSTILLVDESTLHWWVAGNDYTALPQISPFYLAFLGAIEEALTSGKSVVEAGRRNPRFKTRHGLQPRPVLAYFQPTRKHAVDA</sequence>
<comment type="caution">
    <text evidence="2">The sequence shown here is derived from an EMBL/GenBank/DDBJ whole genome shotgun (WGS) entry which is preliminary data.</text>
</comment>
<dbReference type="Proteomes" id="UP000839781">
    <property type="component" value="Unassembled WGS sequence"/>
</dbReference>
<protein>
    <submittedName>
        <fullName evidence="2">GNAT family N-acetyltransferase</fullName>
    </submittedName>
</protein>
<accession>A0A3V0PKM3</accession>
<feature type="domain" description="BioF2-like acetyltransferase" evidence="1">
    <location>
        <begin position="184"/>
        <end position="320"/>
    </location>
</feature>
<reference evidence="2" key="1">
    <citation type="submission" date="2018-05" db="EMBL/GenBank/DDBJ databases">
        <authorList>
            <person name="Ashton P.M."/>
            <person name="Dallman T."/>
            <person name="Nair S."/>
            <person name="De Pinna E."/>
            <person name="Peters T."/>
            <person name="Grant K."/>
        </authorList>
    </citation>
    <scope>NUCLEOTIDE SEQUENCE [LARGE SCALE GENOMIC DNA]</scope>
    <source>
        <strain evidence="2">474878</strain>
    </source>
</reference>
<dbReference type="Pfam" id="PF13480">
    <property type="entry name" value="Acetyltransf_6"/>
    <property type="match status" value="1"/>
</dbReference>
<organism evidence="2">
    <name type="scientific">Salmonella diarizonae</name>
    <dbReference type="NCBI Taxonomy" id="59204"/>
    <lineage>
        <taxon>Bacteria</taxon>
        <taxon>Pseudomonadati</taxon>
        <taxon>Pseudomonadota</taxon>
        <taxon>Gammaproteobacteria</taxon>
        <taxon>Enterobacterales</taxon>
        <taxon>Enterobacteriaceae</taxon>
        <taxon>Salmonella</taxon>
    </lineage>
</organism>
<dbReference type="InterPro" id="IPR038740">
    <property type="entry name" value="BioF2-like_GNAT_dom"/>
</dbReference>